<gene>
    <name evidence="1" type="ORF">QFC19_003534</name>
</gene>
<evidence type="ECO:0000313" key="2">
    <source>
        <dbReference type="Proteomes" id="UP001241377"/>
    </source>
</evidence>
<name>A0ACC2W374_9TREE</name>
<accession>A0ACC2W374</accession>
<evidence type="ECO:0000313" key="1">
    <source>
        <dbReference type="EMBL" id="KAJ9105552.1"/>
    </source>
</evidence>
<keyword evidence="2" id="KW-1185">Reference proteome</keyword>
<protein>
    <submittedName>
        <fullName evidence="1">Uncharacterized protein</fullName>
    </submittedName>
</protein>
<sequence>MCENKVPLVDEYDSIMKDMYMYHAFSPSDLHKRLNAAMRIPDTFSISIKQGNIRARSNFENGSIEGADERIEGQIELLKEFGVSKWIPDCKAVYSVHDTPQSFISFAHKSDLEMHVDDHEYYDTDSEELDTSEKGWSVACAYTSNARKPALRDLNSKPYGKSFVSDVSAQFDLCKHPYNIDLHGVTAGEEPHVSGYVKPIFSLSKTSLHADILAVPVEQWVEDLPVMPWDKRTSNKLLWRGSNTGTYYAKDEPWMKSQRIRAVNLTRPDVEGYVNVLPPAFYAEKKKPLREAVSYQVLGDLNEKMFDVSFAGSPIPMGTHGLPDSVVYSPVVHWSSSPPSCRNGGVTESSRGSTTSPYN</sequence>
<organism evidence="1 2">
    <name type="scientific">Naganishia cerealis</name>
    <dbReference type="NCBI Taxonomy" id="610337"/>
    <lineage>
        <taxon>Eukaryota</taxon>
        <taxon>Fungi</taxon>
        <taxon>Dikarya</taxon>
        <taxon>Basidiomycota</taxon>
        <taxon>Agaricomycotina</taxon>
        <taxon>Tremellomycetes</taxon>
        <taxon>Filobasidiales</taxon>
        <taxon>Filobasidiaceae</taxon>
        <taxon>Naganishia</taxon>
    </lineage>
</organism>
<dbReference type="Proteomes" id="UP001241377">
    <property type="component" value="Unassembled WGS sequence"/>
</dbReference>
<comment type="caution">
    <text evidence="1">The sequence shown here is derived from an EMBL/GenBank/DDBJ whole genome shotgun (WGS) entry which is preliminary data.</text>
</comment>
<dbReference type="EMBL" id="JASBWR010000034">
    <property type="protein sequence ID" value="KAJ9105552.1"/>
    <property type="molecule type" value="Genomic_DNA"/>
</dbReference>
<reference evidence="1" key="1">
    <citation type="submission" date="2023-04" db="EMBL/GenBank/DDBJ databases">
        <title>Draft Genome sequencing of Naganishia species isolated from polar environments using Oxford Nanopore Technology.</title>
        <authorList>
            <person name="Leo P."/>
            <person name="Venkateswaran K."/>
        </authorList>
    </citation>
    <scope>NUCLEOTIDE SEQUENCE</scope>
    <source>
        <strain evidence="1">MNA-CCFEE 5261</strain>
    </source>
</reference>
<proteinExistence type="predicted"/>